<dbReference type="Proteomes" id="UP000001072">
    <property type="component" value="Unassembled WGS sequence"/>
</dbReference>
<accession>F4SCK0</accession>
<dbReference type="InParanoid" id="F4SCK0"/>
<sequence>MKDLVKTYPLVFRRRLLVRKFKSNNNWTILDVMVVSHLLNGALQASLSVGHIVASAELVEYTTSYASEIARVEVEKTNTTSANDDNPKDGVAQDPSLAIRPLLACIAALMNRPASQSHGPTSIISSMLSPDGHPFRFSEINLLLRQKLPRLTLRLGMTCMIQAGRRDRAD</sequence>
<evidence type="ECO:0000313" key="2">
    <source>
        <dbReference type="Proteomes" id="UP000001072"/>
    </source>
</evidence>
<dbReference type="HOGENOM" id="CLU_1570992_0_0_1"/>
<reference evidence="2" key="1">
    <citation type="journal article" date="2011" name="Proc. Natl. Acad. Sci. U.S.A.">
        <title>Obligate biotrophy features unraveled by the genomic analysis of rust fungi.</title>
        <authorList>
            <person name="Duplessis S."/>
            <person name="Cuomo C.A."/>
            <person name="Lin Y.-C."/>
            <person name="Aerts A."/>
            <person name="Tisserant E."/>
            <person name="Veneault-Fourrey C."/>
            <person name="Joly D.L."/>
            <person name="Hacquard S."/>
            <person name="Amselem J."/>
            <person name="Cantarel B.L."/>
            <person name="Chiu R."/>
            <person name="Coutinho P.M."/>
            <person name="Feau N."/>
            <person name="Field M."/>
            <person name="Frey P."/>
            <person name="Gelhaye E."/>
            <person name="Goldberg J."/>
            <person name="Grabherr M.G."/>
            <person name="Kodira C.D."/>
            <person name="Kohler A."/>
            <person name="Kuees U."/>
            <person name="Lindquist E.A."/>
            <person name="Lucas S.M."/>
            <person name="Mago R."/>
            <person name="Mauceli E."/>
            <person name="Morin E."/>
            <person name="Murat C."/>
            <person name="Pangilinan J.L."/>
            <person name="Park R."/>
            <person name="Pearson M."/>
            <person name="Quesneville H."/>
            <person name="Rouhier N."/>
            <person name="Sakthikumar S."/>
            <person name="Salamov A.A."/>
            <person name="Schmutz J."/>
            <person name="Selles B."/>
            <person name="Shapiro H."/>
            <person name="Tanguay P."/>
            <person name="Tuskan G.A."/>
            <person name="Henrissat B."/>
            <person name="Van de Peer Y."/>
            <person name="Rouze P."/>
            <person name="Ellis J.G."/>
            <person name="Dodds P.N."/>
            <person name="Schein J.E."/>
            <person name="Zhong S."/>
            <person name="Hamelin R.C."/>
            <person name="Grigoriev I.V."/>
            <person name="Szabo L.J."/>
            <person name="Martin F."/>
        </authorList>
    </citation>
    <scope>NUCLEOTIDE SEQUENCE [LARGE SCALE GENOMIC DNA]</scope>
    <source>
        <strain evidence="2">98AG31 / pathotype 3-4-7</strain>
    </source>
</reference>
<proteinExistence type="predicted"/>
<dbReference type="EMBL" id="GL883211">
    <property type="protein sequence ID" value="EGF97619.1"/>
    <property type="molecule type" value="Genomic_DNA"/>
</dbReference>
<protein>
    <submittedName>
        <fullName evidence="1">Uncharacterized protein</fullName>
    </submittedName>
</protein>
<gene>
    <name evidence="1" type="ORF">MELLADRAFT_114194</name>
</gene>
<dbReference type="AlphaFoldDB" id="F4SCK0"/>
<dbReference type="RefSeq" id="XP_007419101.1">
    <property type="nucleotide sequence ID" value="XM_007419039.1"/>
</dbReference>
<dbReference type="VEuPathDB" id="FungiDB:MELLADRAFT_114194"/>
<dbReference type="KEGG" id="mlr:MELLADRAFT_114194"/>
<organism evidence="2">
    <name type="scientific">Melampsora larici-populina (strain 98AG31 / pathotype 3-4-7)</name>
    <name type="common">Poplar leaf rust fungus</name>
    <dbReference type="NCBI Taxonomy" id="747676"/>
    <lineage>
        <taxon>Eukaryota</taxon>
        <taxon>Fungi</taxon>
        <taxon>Dikarya</taxon>
        <taxon>Basidiomycota</taxon>
        <taxon>Pucciniomycotina</taxon>
        <taxon>Pucciniomycetes</taxon>
        <taxon>Pucciniales</taxon>
        <taxon>Melampsoraceae</taxon>
        <taxon>Melampsora</taxon>
    </lineage>
</organism>
<evidence type="ECO:0000313" key="1">
    <source>
        <dbReference type="EMBL" id="EGF97619.1"/>
    </source>
</evidence>
<keyword evidence="2" id="KW-1185">Reference proteome</keyword>
<dbReference type="GeneID" id="18925248"/>
<name>F4SCK0_MELLP</name>